<dbReference type="Proteomes" id="UP000582213">
    <property type="component" value="Unassembled WGS sequence"/>
</dbReference>
<evidence type="ECO:0000313" key="3">
    <source>
        <dbReference type="EMBL" id="QGR16769.1"/>
    </source>
</evidence>
<dbReference type="GeneID" id="42800756"/>
<evidence type="ECO:0000313" key="4">
    <source>
        <dbReference type="Proteomes" id="UP000427373"/>
    </source>
</evidence>
<dbReference type="Proteomes" id="UP000427373">
    <property type="component" value="Chromosome"/>
</dbReference>
<dbReference type="SMART" id="SM00988">
    <property type="entry name" value="UreE_N"/>
    <property type="match status" value="1"/>
</dbReference>
<dbReference type="OrthoDB" id="34716at2157"/>
<dbReference type="InterPro" id="IPR004029">
    <property type="entry name" value="UreE_N"/>
</dbReference>
<name>A0A650CG69_SULOH</name>
<dbReference type="EMBL" id="CP045484">
    <property type="protein sequence ID" value="QGR16769.1"/>
    <property type="molecule type" value="Genomic_DNA"/>
</dbReference>
<organism evidence="3 4">
    <name type="scientific">Sulfurisphaera ohwakuensis</name>
    <dbReference type="NCBI Taxonomy" id="69656"/>
    <lineage>
        <taxon>Archaea</taxon>
        <taxon>Thermoproteota</taxon>
        <taxon>Thermoprotei</taxon>
        <taxon>Sulfolobales</taxon>
        <taxon>Sulfolobaceae</taxon>
        <taxon>Sulfurisphaera</taxon>
    </lineage>
</organism>
<reference evidence="2 5" key="2">
    <citation type="submission" date="2020-08" db="EMBL/GenBank/DDBJ databases">
        <title>Genomic Encyclopedia of Type Strains, Phase IV (KMG-IV): sequencing the most valuable type-strain genomes for metagenomic binning, comparative biology and taxonomic classification.</title>
        <authorList>
            <person name="Goeker M."/>
        </authorList>
    </citation>
    <scope>NUCLEOTIDE SEQUENCE [LARGE SCALE GENOMIC DNA]</scope>
    <source>
        <strain evidence="2 5">DSM 12421</strain>
    </source>
</reference>
<accession>A0A650CG69</accession>
<evidence type="ECO:0000259" key="1">
    <source>
        <dbReference type="SMART" id="SM00988"/>
    </source>
</evidence>
<proteinExistence type="predicted"/>
<dbReference type="KEGG" id="soh:D1869_05880"/>
<feature type="domain" description="UreE urease accessory N-terminal" evidence="1">
    <location>
        <begin position="9"/>
        <end position="74"/>
    </location>
</feature>
<protein>
    <submittedName>
        <fullName evidence="2">Urease accessory protein</fullName>
    </submittedName>
</protein>
<dbReference type="EMBL" id="JACHFY010000031">
    <property type="protein sequence ID" value="MBB5254935.1"/>
    <property type="molecule type" value="Genomic_DNA"/>
</dbReference>
<keyword evidence="4" id="KW-1185">Reference proteome</keyword>
<dbReference type="Gene3D" id="2.60.260.20">
    <property type="entry name" value="Urease metallochaperone UreE, N-terminal domain"/>
    <property type="match status" value="1"/>
</dbReference>
<evidence type="ECO:0000313" key="2">
    <source>
        <dbReference type="EMBL" id="MBB5254935.1"/>
    </source>
</evidence>
<dbReference type="RefSeq" id="WP_156014323.1">
    <property type="nucleotide sequence ID" value="NZ_CP045484.1"/>
</dbReference>
<reference evidence="3 4" key="1">
    <citation type="submission" date="2019-10" db="EMBL/GenBank/DDBJ databases">
        <title>Genome Sequences from Six Type Strain Members of the Archaeal Family Sulfolobaceae: Acidianus ambivalens, Acidianus infernus, Metallosphaera prunae, Stygiolobus azoricus, Sulfolobus metallicus, and Sulfurisphaera ohwakuensis.</title>
        <authorList>
            <person name="Counts J.A."/>
            <person name="Kelly R.M."/>
        </authorList>
    </citation>
    <scope>NUCLEOTIDE SEQUENCE [LARGE SCALE GENOMIC DNA]</scope>
    <source>
        <strain evidence="3 4">TA-1</strain>
    </source>
</reference>
<evidence type="ECO:0000313" key="5">
    <source>
        <dbReference type="Proteomes" id="UP000582213"/>
    </source>
</evidence>
<gene>
    <name evidence="3" type="ORF">D1869_05880</name>
    <name evidence="2" type="ORF">HNQ62_002709</name>
</gene>
<dbReference type="AlphaFoldDB" id="A0A650CG69"/>
<sequence>MILTKKLGKESETHELIEKAKTLGIFRIVELSRECFERQRCRGKTDKGEEVIINLKGVPISDSDVFQADNGYIILLKEKEEKVIEFKINDFTSFILGYIIGNYHMRVMVNENKVYISAELGEDYLTQKFKNFNPKITKIKFNPNVDMPVQPVVVDFANT</sequence>